<dbReference type="Proteomes" id="UP000325614">
    <property type="component" value="Chromosome"/>
</dbReference>
<dbReference type="PANTHER" id="PTHR36932:SF1">
    <property type="entry name" value="CAPSULAR POLYSACCHARIDE BIOSYNTHESIS PROTEIN"/>
    <property type="match status" value="1"/>
</dbReference>
<evidence type="ECO:0000313" key="2">
    <source>
        <dbReference type="Proteomes" id="UP000325614"/>
    </source>
</evidence>
<dbReference type="KEGG" id="mico:GDR74_00095"/>
<reference evidence="1 2" key="1">
    <citation type="submission" date="2019-10" db="EMBL/GenBank/DDBJ databases">
        <title>Isolation, Identification of Microvirga thermotolerans HR1, a novel thermophilic bacterium and Comparative Genomics of the genus Microvirga.</title>
        <authorList>
            <person name="Li J."/>
            <person name="Zhang W."/>
            <person name="Lin M."/>
            <person name="Wang J."/>
        </authorList>
    </citation>
    <scope>NUCLEOTIDE SEQUENCE [LARGE SCALE GENOMIC DNA]</scope>
    <source>
        <strain evidence="1 2">HR1</strain>
    </source>
</reference>
<gene>
    <name evidence="1" type="ORF">GDR74_00095</name>
</gene>
<keyword evidence="1" id="KW-0436">Ligase</keyword>
<dbReference type="InterPro" id="IPR042099">
    <property type="entry name" value="ANL_N_sf"/>
</dbReference>
<dbReference type="InterPro" id="IPR053158">
    <property type="entry name" value="CapK_Type1_Caps_Biosynth"/>
</dbReference>
<evidence type="ECO:0000313" key="1">
    <source>
        <dbReference type="EMBL" id="QFU14737.1"/>
    </source>
</evidence>
<keyword evidence="2" id="KW-1185">Reference proteome</keyword>
<accession>A0A5P9JQ22</accession>
<dbReference type="RefSeq" id="WP_152584387.1">
    <property type="nucleotide sequence ID" value="NZ_CP045423.1"/>
</dbReference>
<dbReference type="PANTHER" id="PTHR36932">
    <property type="entry name" value="CAPSULAR POLYSACCHARIDE BIOSYNTHESIS PROTEIN"/>
    <property type="match status" value="1"/>
</dbReference>
<sequence length="454" mass="49867">MSESILRLILDAHRARRRGGKSIVQRQQARFAEMVVFARTHSPYYRELYRRLPDRVDDPARLPVTSKSALMERFDDWVTDQSVTRDQVRAFVSNVELVGERLMGRYLVATTSGTTGTRGVFLIDDRSLAVTSAMALRMLRDWLSFRDVLRIMAGGGRTAMVMATGGHFASAVAAARLQKGRPGRAVQVLSVHTPIPELVAQLNRFRPVVVAPYASMAALLASEQEAGRLNIKPALVALSAEGLPLDEYDRIARTFGTKVGNSYAATECPFLSYGCEHGWLHVNSDWVVLEPVDADHRPVPPGEPSHTVLVSNLANKVQPILRYDLGDSVLQRPDPCPCGNPLPAIRVQGRAADVLTFPSTDGHSVTVAPLAFGALAARVSGIQAFQVVQTAPANLRVRLRYAAEADADRVWQVLHAELMRLLTANGATHVRIERAKEPPEQSPGGKFREVIPLR</sequence>
<dbReference type="GO" id="GO:0016874">
    <property type="term" value="F:ligase activity"/>
    <property type="evidence" value="ECO:0007669"/>
    <property type="project" value="UniProtKB-KW"/>
</dbReference>
<protein>
    <submittedName>
        <fullName evidence="1">Phenylacetate--CoA ligase family protein</fullName>
    </submittedName>
</protein>
<dbReference type="Gene3D" id="3.40.50.12780">
    <property type="entry name" value="N-terminal domain of ligase-like"/>
    <property type="match status" value="1"/>
</dbReference>
<proteinExistence type="predicted"/>
<name>A0A5P9JQ22_9HYPH</name>
<dbReference type="SUPFAM" id="SSF56801">
    <property type="entry name" value="Acetyl-CoA synthetase-like"/>
    <property type="match status" value="1"/>
</dbReference>
<organism evidence="1 2">
    <name type="scientific">Microvirga thermotolerans</name>
    <dbReference type="NCBI Taxonomy" id="2651334"/>
    <lineage>
        <taxon>Bacteria</taxon>
        <taxon>Pseudomonadati</taxon>
        <taxon>Pseudomonadota</taxon>
        <taxon>Alphaproteobacteria</taxon>
        <taxon>Hyphomicrobiales</taxon>
        <taxon>Methylobacteriaceae</taxon>
        <taxon>Microvirga</taxon>
    </lineage>
</organism>
<dbReference type="EMBL" id="CP045423">
    <property type="protein sequence ID" value="QFU14737.1"/>
    <property type="molecule type" value="Genomic_DNA"/>
</dbReference>
<dbReference type="AlphaFoldDB" id="A0A5P9JQ22"/>